<dbReference type="Proteomes" id="UP000245880">
    <property type="component" value="Unassembled WGS sequence"/>
</dbReference>
<reference evidence="2 3" key="1">
    <citation type="submission" date="2018-03" db="EMBL/GenBank/DDBJ databases">
        <title>Genomic Encyclopedia of Archaeal and Bacterial Type Strains, Phase II (KMG-II): from individual species to whole genera.</title>
        <authorList>
            <person name="Goeker M."/>
        </authorList>
    </citation>
    <scope>NUCLEOTIDE SEQUENCE [LARGE SCALE GENOMIC DNA]</scope>
    <source>
        <strain evidence="2 3">DSM 100346</strain>
    </source>
</reference>
<evidence type="ECO:0000313" key="2">
    <source>
        <dbReference type="EMBL" id="PWJ53912.1"/>
    </source>
</evidence>
<protein>
    <submittedName>
        <fullName evidence="2">Uncharacterized protein</fullName>
    </submittedName>
</protein>
<organism evidence="2 3">
    <name type="scientific">Dyadobacter jejuensis</name>
    <dbReference type="NCBI Taxonomy" id="1082580"/>
    <lineage>
        <taxon>Bacteria</taxon>
        <taxon>Pseudomonadati</taxon>
        <taxon>Bacteroidota</taxon>
        <taxon>Cytophagia</taxon>
        <taxon>Cytophagales</taxon>
        <taxon>Spirosomataceae</taxon>
        <taxon>Dyadobacter</taxon>
    </lineage>
</organism>
<name>A0A316A8R3_9BACT</name>
<feature type="transmembrane region" description="Helical" evidence="1">
    <location>
        <begin position="460"/>
        <end position="481"/>
    </location>
</feature>
<dbReference type="OrthoDB" id="965965at2"/>
<keyword evidence="3" id="KW-1185">Reference proteome</keyword>
<evidence type="ECO:0000313" key="3">
    <source>
        <dbReference type="Proteomes" id="UP000245880"/>
    </source>
</evidence>
<sequence length="562" mass="64733">MNEEDLVQWVFETLSERLLKSRTNGTIHKNDSIVLVIDKNLKGNINLSDCLENSLNQVRIYLNLEKDYIKTFRVKLAGNFENLVIYSHFPNILDIRSKEGNTVELLDWDDDSFQSRIVFHGCNLKKLHLNGSYQSLHCGFGFSVNDLQVTMPPKHKMETLHIRGIINNAEIKSGHISHLNLSILPFLNKNIVSSINIWNVNFETVFISEKYPTSLLLGLCKISETLKIILENEQLSEELPNNTLIINSCQVQNVEISLDQNSGKNISIIELSNCRSISIAPNPNIHSSLNLGDFRLEGNHFEKGTKLIIRRIQLNGDITITDNVNDGDFYCHDLSLTNGVVKLKNTILGRILFHNCNLPSDWQFQSSNIENLEFYNTEMPKSFNSYRNDFLGIDTKEAFRQMKLLTSKRGQKELSDFYRARELSAHSDTLTIFNNKQFGEKLALLLNLSNENGLNYWRPFWLMLGMSSTLYSLLLLSLGYYPSLVFGSEIETIRIWKPLLDFMIPGYLYPSKSKFEFLEITFDTCFEKLSIWSKLVIFLNDILVVPYLIIQMISAFRRHISK</sequence>
<proteinExistence type="predicted"/>
<feature type="transmembrane region" description="Helical" evidence="1">
    <location>
        <begin position="529"/>
        <end position="550"/>
    </location>
</feature>
<evidence type="ECO:0000256" key="1">
    <source>
        <dbReference type="SAM" id="Phobius"/>
    </source>
</evidence>
<gene>
    <name evidence="2" type="ORF">CLV98_12028</name>
</gene>
<keyword evidence="1" id="KW-0812">Transmembrane</keyword>
<keyword evidence="1" id="KW-0472">Membrane</keyword>
<dbReference type="EMBL" id="QGDT01000020">
    <property type="protein sequence ID" value="PWJ53912.1"/>
    <property type="molecule type" value="Genomic_DNA"/>
</dbReference>
<dbReference type="RefSeq" id="WP_109678056.1">
    <property type="nucleotide sequence ID" value="NZ_QGDT01000020.1"/>
</dbReference>
<keyword evidence="1" id="KW-1133">Transmembrane helix</keyword>
<dbReference type="AlphaFoldDB" id="A0A316A8R3"/>
<comment type="caution">
    <text evidence="2">The sequence shown here is derived from an EMBL/GenBank/DDBJ whole genome shotgun (WGS) entry which is preliminary data.</text>
</comment>
<accession>A0A316A8R3</accession>